<dbReference type="STRING" id="246199.CUS_8003"/>
<dbReference type="EMBL" id="ADKM02000062">
    <property type="protein sequence ID" value="EGC03696.1"/>
    <property type="molecule type" value="Genomic_DNA"/>
</dbReference>
<evidence type="ECO:0008006" key="4">
    <source>
        <dbReference type="Google" id="ProtNLM"/>
    </source>
</evidence>
<comment type="caution">
    <text evidence="2">The sequence shown here is derived from an EMBL/GenBank/DDBJ whole genome shotgun (WGS) entry which is preliminary data.</text>
</comment>
<protein>
    <recommendedName>
        <fullName evidence="4">DUF2085 domain-containing protein</fullName>
    </recommendedName>
</protein>
<name>E9SAP1_RUMAL</name>
<dbReference type="InterPro" id="IPR019206">
    <property type="entry name" value="DUF2085_TM"/>
</dbReference>
<accession>E9SAP1</accession>
<dbReference type="Proteomes" id="UP000004259">
    <property type="component" value="Unassembled WGS sequence"/>
</dbReference>
<gene>
    <name evidence="2" type="ORF">CUS_8003</name>
</gene>
<feature type="transmembrane region" description="Helical" evidence="1">
    <location>
        <begin position="65"/>
        <end position="86"/>
    </location>
</feature>
<reference evidence="2 3" key="1">
    <citation type="submission" date="2011-02" db="EMBL/GenBank/DDBJ databases">
        <authorList>
            <person name="Nelson K.E."/>
            <person name="Sutton G."/>
            <person name="Torralba M."/>
            <person name="Durkin S."/>
            <person name="Harkins D."/>
            <person name="Montgomery R."/>
            <person name="Ziemer C."/>
            <person name="Klaassens E."/>
            <person name="Ocuiv P."/>
            <person name="Morrison M."/>
        </authorList>
    </citation>
    <scope>NUCLEOTIDE SEQUENCE [LARGE SCALE GENOMIC DNA]</scope>
    <source>
        <strain evidence="2 3">8</strain>
    </source>
</reference>
<dbReference type="AlphaFoldDB" id="E9SAP1"/>
<dbReference type="OrthoDB" id="9810176at2"/>
<keyword evidence="3" id="KW-1185">Reference proteome</keyword>
<dbReference type="Pfam" id="PF09858">
    <property type="entry name" value="DUF2085"/>
    <property type="match status" value="1"/>
</dbReference>
<dbReference type="eggNOG" id="COG3815">
    <property type="taxonomic scope" value="Bacteria"/>
</dbReference>
<feature type="transmembrane region" description="Helical" evidence="1">
    <location>
        <begin position="98"/>
        <end position="117"/>
    </location>
</feature>
<evidence type="ECO:0000313" key="2">
    <source>
        <dbReference type="EMBL" id="EGC03696.1"/>
    </source>
</evidence>
<organism evidence="2 3">
    <name type="scientific">Ruminococcus albus 8</name>
    <dbReference type="NCBI Taxonomy" id="246199"/>
    <lineage>
        <taxon>Bacteria</taxon>
        <taxon>Bacillati</taxon>
        <taxon>Bacillota</taxon>
        <taxon>Clostridia</taxon>
        <taxon>Eubacteriales</taxon>
        <taxon>Oscillospiraceae</taxon>
        <taxon>Ruminococcus</taxon>
    </lineage>
</organism>
<sequence length="132" mass="14663">MTAQQKEQLWLKAMEYGERCGCHQRADRSFFIGQWQMPVCARCTGVLAGHIIASALLFKRKKLPSWAAVALCGVTFTDWLIQQLGIKESDNPRRLVTGIAGGIGTAVLYFEGIKYVIRTVKKFGHSKTAKGC</sequence>
<evidence type="ECO:0000313" key="3">
    <source>
        <dbReference type="Proteomes" id="UP000004259"/>
    </source>
</evidence>
<dbReference type="RefSeq" id="WP_002848556.1">
    <property type="nucleotide sequence ID" value="NZ_ADKM02000062.1"/>
</dbReference>
<keyword evidence="1" id="KW-0472">Membrane</keyword>
<proteinExistence type="predicted"/>
<evidence type="ECO:0000256" key="1">
    <source>
        <dbReference type="SAM" id="Phobius"/>
    </source>
</evidence>
<keyword evidence="1" id="KW-0812">Transmembrane</keyword>
<keyword evidence="1" id="KW-1133">Transmembrane helix</keyword>